<dbReference type="Pfam" id="PF08263">
    <property type="entry name" value="LRRNT_2"/>
    <property type="match status" value="1"/>
</dbReference>
<dbReference type="SUPFAM" id="SSF56112">
    <property type="entry name" value="Protein kinase-like (PK-like)"/>
    <property type="match status" value="1"/>
</dbReference>
<dbReference type="InterPro" id="IPR055414">
    <property type="entry name" value="LRR_R13L4/SHOC2-like"/>
</dbReference>
<sequence>MPRVMMWFRFLFLLILLNLLNLSHGKETESQQDLELLLSFKASIHDDPLHSLSNWLPTISLCNWNGITCNKNISDVIVVTTLSLAGKNISGEASSSVFHLPNLTSLDLSNNQLTKLLYLDQPPPFLSPIRYLNLSNNNLTGPPPRSLFSASFSLLETLDLSNNMFSGEIPPQIGLFSSLTYLDIGGNLLGGHIPSSITQLKNLQYFTLASNQLVGEIPKDIRAMKNLKWIYFGYNNLSGEIPSAIGELTSLNHLDLVYNNLTGEIPESIGSLTNLEYIFLYQNKFNGPIPRSIFNLKKLVSLDLSDNSLSGEIPELVMNLQRLEILHLFSNNFSGKIPNGLESLPRLQVLQLWSNSLTGEIPSELGKRNNLTVLDLSSNNLTGKVPETLCNSGTLYKLILFSNKLEGRIPRSLSTCKTLRRVRLQNNKLSGNLPEEFTNLTQVYFLDISGNQLSGRIDDRQWSMPSLQMLNLANNFFSGEIPSSFGSKKLEDLDLSENRFAGEIPRGIFGNSEDLVQLKLGNNNLYGTIPEELCSCKKLVALDLSHNNLNGQIPMKLAEMPVLGLLDLSENQFSGEIPQNLGKVESLVQVNVSHNRFHGSLPSTGAFLAINASAVAGNDLCDRESEASNGLPPCKGSQNQTWLFLVLCLLFGLVAIAVAAFLVILVRRRKSMQMRRVENNEDGGTWEMQFFDAKASRTINMEDVVACSREGKVVSKGRNWVSYEGKCMGSENDMRFVVKEITDATTLPLRFWEDTVKFEKKVRHGNIVKLVATCHSGKKGFLVYESVEGESSLAEIVSGLSWQRRWKVAVGIAKALKFLHCECCSTVWDLTDEVLSPEIVLVDGKGVTRLKLSPPGMAPLDVKGFMITSPYVAPEARNNNSGDATEKSEIYGFGVMLIELLTGRATTDIESGNGNVVHQHQSVVEWARYCYSDCHLDTWIDPVIKGGDESTKYHNDIVEAMNLALHCTATDPKARPSAREVLKALEAIHTTNTQLFCST</sequence>
<comment type="subcellular location">
    <subcellularLocation>
        <location evidence="1">Cell membrane</location>
    </subcellularLocation>
</comment>
<evidence type="ECO:0000256" key="10">
    <source>
        <dbReference type="SAM" id="Phobius"/>
    </source>
</evidence>
<dbReference type="PROSITE" id="PS51450">
    <property type="entry name" value="LRR"/>
    <property type="match status" value="1"/>
</dbReference>
<feature type="signal peptide" evidence="11">
    <location>
        <begin position="1"/>
        <end position="25"/>
    </location>
</feature>
<dbReference type="FunFam" id="3.80.10.10:FF:000726">
    <property type="entry name" value="Probably inactive leucine-rich repeat receptor-like protein kinase"/>
    <property type="match status" value="1"/>
</dbReference>
<evidence type="ECO:0000256" key="6">
    <source>
        <dbReference type="ARBA" id="ARBA00022737"/>
    </source>
</evidence>
<evidence type="ECO:0000259" key="12">
    <source>
        <dbReference type="PROSITE" id="PS50011"/>
    </source>
</evidence>
<evidence type="ECO:0000256" key="11">
    <source>
        <dbReference type="SAM" id="SignalP"/>
    </source>
</evidence>
<evidence type="ECO:0000256" key="7">
    <source>
        <dbReference type="ARBA" id="ARBA00022989"/>
    </source>
</evidence>
<dbReference type="SMART" id="SM00369">
    <property type="entry name" value="LRR_TYP"/>
    <property type="match status" value="11"/>
</dbReference>
<dbReference type="PROSITE" id="PS50011">
    <property type="entry name" value="PROTEIN_KINASE_DOM"/>
    <property type="match status" value="1"/>
</dbReference>
<evidence type="ECO:0000256" key="1">
    <source>
        <dbReference type="ARBA" id="ARBA00004236"/>
    </source>
</evidence>
<dbReference type="InterPro" id="IPR013210">
    <property type="entry name" value="LRR_N_plant-typ"/>
</dbReference>
<gene>
    <name evidence="13" type="ORF">Ahy_A10g048279</name>
</gene>
<feature type="chain" id="PRO_5033431761" description="Protein kinase domain-containing protein" evidence="11">
    <location>
        <begin position="26"/>
        <end position="999"/>
    </location>
</feature>
<evidence type="ECO:0000256" key="8">
    <source>
        <dbReference type="ARBA" id="ARBA00023136"/>
    </source>
</evidence>
<dbReference type="PRINTS" id="PR00019">
    <property type="entry name" value="LEURICHRPT"/>
</dbReference>
<dbReference type="AlphaFoldDB" id="A0A445B4P8"/>
<dbReference type="STRING" id="3818.A0A445B4P8"/>
<accession>A0A445B4P8</accession>
<keyword evidence="7 10" id="KW-1133">Transmembrane helix</keyword>
<dbReference type="SUPFAM" id="SSF52047">
    <property type="entry name" value="RNI-like"/>
    <property type="match status" value="2"/>
</dbReference>
<dbReference type="InterPro" id="IPR001611">
    <property type="entry name" value="Leu-rich_rpt"/>
</dbReference>
<evidence type="ECO:0000256" key="9">
    <source>
        <dbReference type="ARBA" id="ARBA00023180"/>
    </source>
</evidence>
<dbReference type="Pfam" id="PF13855">
    <property type="entry name" value="LRR_8"/>
    <property type="match status" value="1"/>
</dbReference>
<dbReference type="InterPro" id="IPR011009">
    <property type="entry name" value="Kinase-like_dom_sf"/>
</dbReference>
<dbReference type="GO" id="GO:0004672">
    <property type="term" value="F:protein kinase activity"/>
    <property type="evidence" value="ECO:0007669"/>
    <property type="project" value="InterPro"/>
</dbReference>
<keyword evidence="8 10" id="KW-0472">Membrane</keyword>
<dbReference type="FunFam" id="3.80.10.10:FF:000041">
    <property type="entry name" value="LRR receptor-like serine/threonine-protein kinase ERECTA"/>
    <property type="match status" value="1"/>
</dbReference>
<keyword evidence="3" id="KW-0433">Leucine-rich repeat</keyword>
<dbReference type="PANTHER" id="PTHR48065:SF75">
    <property type="entry name" value="LEUCINE-RICH REPEAT-CONTAINING N-TERMINAL PLANT-TYPE DOMAIN-CONTAINING PROTEIN"/>
    <property type="match status" value="1"/>
</dbReference>
<dbReference type="Gramene" id="arahy.Tifrunner.gnm2.ann2.Ah10g290700.1">
    <property type="protein sequence ID" value="arahy.Tifrunner.gnm2.ann2.Ah10g290700.1-CDS"/>
    <property type="gene ID" value="arahy.Tifrunner.gnm2.ann2.Ah10g290700"/>
</dbReference>
<dbReference type="SMART" id="SM00220">
    <property type="entry name" value="S_TKc"/>
    <property type="match status" value="1"/>
</dbReference>
<name>A0A445B4P8_ARAHY</name>
<dbReference type="Pfam" id="PF00560">
    <property type="entry name" value="LRR_1"/>
    <property type="match status" value="6"/>
</dbReference>
<dbReference type="InterPro" id="IPR000719">
    <property type="entry name" value="Prot_kinase_dom"/>
</dbReference>
<evidence type="ECO:0000313" key="14">
    <source>
        <dbReference type="Proteomes" id="UP000289738"/>
    </source>
</evidence>
<evidence type="ECO:0000256" key="3">
    <source>
        <dbReference type="ARBA" id="ARBA00022614"/>
    </source>
</evidence>
<evidence type="ECO:0000256" key="5">
    <source>
        <dbReference type="ARBA" id="ARBA00022729"/>
    </source>
</evidence>
<dbReference type="Pfam" id="PF00069">
    <property type="entry name" value="Pkinase"/>
    <property type="match status" value="1"/>
</dbReference>
<keyword evidence="6" id="KW-0677">Repeat</keyword>
<keyword evidence="9" id="KW-0325">Glycoprotein</keyword>
<dbReference type="Gene3D" id="1.10.510.10">
    <property type="entry name" value="Transferase(Phosphotransferase) domain 1"/>
    <property type="match status" value="1"/>
</dbReference>
<reference evidence="13 14" key="1">
    <citation type="submission" date="2019-01" db="EMBL/GenBank/DDBJ databases">
        <title>Sequencing of cultivated peanut Arachis hypogaea provides insights into genome evolution and oil improvement.</title>
        <authorList>
            <person name="Chen X."/>
        </authorList>
    </citation>
    <scope>NUCLEOTIDE SEQUENCE [LARGE SCALE GENOMIC DNA]</scope>
    <source>
        <strain evidence="14">cv. Fuhuasheng</strain>
        <strain evidence="13">GDAAS-fuhuasheng2018</strain>
        <tissue evidence="13">Leaves</tissue>
    </source>
</reference>
<keyword evidence="14" id="KW-1185">Reference proteome</keyword>
<feature type="domain" description="Protein kinase" evidence="12">
    <location>
        <begin position="708"/>
        <end position="992"/>
    </location>
</feature>
<keyword evidence="5 11" id="KW-0732">Signal</keyword>
<dbReference type="SMR" id="A0A445B4P8"/>
<dbReference type="Proteomes" id="UP000289738">
    <property type="component" value="Chromosome A10"/>
</dbReference>
<evidence type="ECO:0000313" key="13">
    <source>
        <dbReference type="EMBL" id="RYR33650.1"/>
    </source>
</evidence>
<dbReference type="Gene3D" id="3.80.10.10">
    <property type="entry name" value="Ribonuclease Inhibitor"/>
    <property type="match status" value="3"/>
</dbReference>
<feature type="transmembrane region" description="Helical" evidence="10">
    <location>
        <begin position="642"/>
        <end position="666"/>
    </location>
</feature>
<dbReference type="InterPro" id="IPR032675">
    <property type="entry name" value="LRR_dom_sf"/>
</dbReference>
<keyword evidence="4 10" id="KW-0812">Transmembrane</keyword>
<dbReference type="Gene3D" id="3.30.200.20">
    <property type="entry name" value="Phosphorylase Kinase, domain 1"/>
    <property type="match status" value="1"/>
</dbReference>
<dbReference type="GO" id="GO:0005524">
    <property type="term" value="F:ATP binding"/>
    <property type="evidence" value="ECO:0007669"/>
    <property type="project" value="InterPro"/>
</dbReference>
<organism evidence="13 14">
    <name type="scientific">Arachis hypogaea</name>
    <name type="common">Peanut</name>
    <dbReference type="NCBI Taxonomy" id="3818"/>
    <lineage>
        <taxon>Eukaryota</taxon>
        <taxon>Viridiplantae</taxon>
        <taxon>Streptophyta</taxon>
        <taxon>Embryophyta</taxon>
        <taxon>Tracheophyta</taxon>
        <taxon>Spermatophyta</taxon>
        <taxon>Magnoliopsida</taxon>
        <taxon>eudicotyledons</taxon>
        <taxon>Gunneridae</taxon>
        <taxon>Pentapetalae</taxon>
        <taxon>rosids</taxon>
        <taxon>fabids</taxon>
        <taxon>Fabales</taxon>
        <taxon>Fabaceae</taxon>
        <taxon>Papilionoideae</taxon>
        <taxon>50 kb inversion clade</taxon>
        <taxon>dalbergioids sensu lato</taxon>
        <taxon>Dalbergieae</taxon>
        <taxon>Pterocarpus clade</taxon>
        <taxon>Arachis</taxon>
    </lineage>
</organism>
<dbReference type="GO" id="GO:0005886">
    <property type="term" value="C:plasma membrane"/>
    <property type="evidence" value="ECO:0007669"/>
    <property type="project" value="UniProtKB-SubCell"/>
</dbReference>
<dbReference type="SMART" id="SM00365">
    <property type="entry name" value="LRR_SD22"/>
    <property type="match status" value="3"/>
</dbReference>
<dbReference type="InterPro" id="IPR003591">
    <property type="entry name" value="Leu-rich_rpt_typical-subtyp"/>
</dbReference>
<evidence type="ECO:0000256" key="2">
    <source>
        <dbReference type="ARBA" id="ARBA00022475"/>
    </source>
</evidence>
<dbReference type="EMBL" id="SDMP01000010">
    <property type="protein sequence ID" value="RYR33650.1"/>
    <property type="molecule type" value="Genomic_DNA"/>
</dbReference>
<dbReference type="OrthoDB" id="676979at2759"/>
<dbReference type="Pfam" id="PF13516">
    <property type="entry name" value="LRR_6"/>
    <property type="match status" value="1"/>
</dbReference>
<keyword evidence="2" id="KW-1003">Cell membrane</keyword>
<dbReference type="PANTHER" id="PTHR48065">
    <property type="entry name" value="OS10G0469600 PROTEIN"/>
    <property type="match status" value="1"/>
</dbReference>
<dbReference type="Pfam" id="PF23598">
    <property type="entry name" value="LRR_14"/>
    <property type="match status" value="1"/>
</dbReference>
<comment type="caution">
    <text evidence="13">The sequence shown here is derived from an EMBL/GenBank/DDBJ whole genome shotgun (WGS) entry which is preliminary data.</text>
</comment>
<evidence type="ECO:0000256" key="4">
    <source>
        <dbReference type="ARBA" id="ARBA00022692"/>
    </source>
</evidence>
<dbReference type="FunFam" id="3.80.10.10:FF:000383">
    <property type="entry name" value="Leucine-rich repeat receptor protein kinase EMS1"/>
    <property type="match status" value="1"/>
</dbReference>
<proteinExistence type="predicted"/>
<protein>
    <recommendedName>
        <fullName evidence="12">Protein kinase domain-containing protein</fullName>
    </recommendedName>
</protein>
<dbReference type="EMBL" id="SDMP01000010">
    <property type="protein sequence ID" value="RYR33651.1"/>
    <property type="molecule type" value="Genomic_DNA"/>
</dbReference>